<evidence type="ECO:0000313" key="1">
    <source>
        <dbReference type="EMBL" id="ESL11363.1"/>
    </source>
</evidence>
<accession>A0A061J7E9</accession>
<gene>
    <name evidence="1" type="ORF">TRSC58_00888</name>
</gene>
<name>A0A061J7E9_TRYRA</name>
<evidence type="ECO:0000313" key="2">
    <source>
        <dbReference type="Proteomes" id="UP000031737"/>
    </source>
</evidence>
<comment type="caution">
    <text evidence="1">The sequence shown here is derived from an EMBL/GenBank/DDBJ whole genome shotgun (WGS) entry which is preliminary data.</text>
</comment>
<dbReference type="OrthoDB" id="272472at2759"/>
<dbReference type="Proteomes" id="UP000031737">
    <property type="component" value="Unassembled WGS sequence"/>
</dbReference>
<protein>
    <submittedName>
        <fullName evidence="1">Uncharacterized protein</fullName>
    </submittedName>
</protein>
<dbReference type="VEuPathDB" id="TriTrypDB:TRSC58_00888"/>
<dbReference type="AlphaFoldDB" id="A0A061J7E9"/>
<dbReference type="EMBL" id="AUPL01000888">
    <property type="protein sequence ID" value="ESL11363.1"/>
    <property type="molecule type" value="Genomic_DNA"/>
</dbReference>
<reference evidence="1 2" key="1">
    <citation type="submission" date="2013-07" db="EMBL/GenBank/DDBJ databases">
        <authorList>
            <person name="Stoco P.H."/>
            <person name="Wagner G."/>
            <person name="Gerber A."/>
            <person name="Zaha A."/>
            <person name="Thompson C."/>
            <person name="Bartholomeu D.C."/>
            <person name="Luckemeyer D.D."/>
            <person name="Bahia D."/>
            <person name="Loreto E."/>
            <person name="Prestes E.B."/>
            <person name="Lima F.M."/>
            <person name="Rodrigues-Luiz G."/>
            <person name="Vallejo G.A."/>
            <person name="Filho J.F."/>
            <person name="Monteiro K.M."/>
            <person name="Tyler K.M."/>
            <person name="de Almeida L.G."/>
            <person name="Ortiz M.F."/>
            <person name="Siervo M.A."/>
            <person name="de Moraes M.H."/>
            <person name="Cunha O.L."/>
            <person name="Mendonca-Neto R."/>
            <person name="Silva R."/>
            <person name="Teixeira S.M."/>
            <person name="Murta S.M."/>
            <person name="Sincero T.C."/>
            <person name="Mendes T.A."/>
            <person name="Urmenyi T.P."/>
            <person name="Silva V.G."/>
            <person name="da Rocha W.D."/>
            <person name="Andersson B."/>
            <person name="Romanha A.J."/>
            <person name="Steindel M."/>
            <person name="de Vasconcelos A.T."/>
            <person name="Grisard E.C."/>
        </authorList>
    </citation>
    <scope>NUCLEOTIDE SEQUENCE [LARGE SCALE GENOMIC DNA]</scope>
    <source>
        <strain evidence="1 2">SC58</strain>
    </source>
</reference>
<proteinExistence type="predicted"/>
<sequence length="225" mass="24488">MKRERPFAVDDENALGRRRLTDDATSFVEEVETVEETHTVLVRLPCLDFFRDAHICEEATPLGTAAAADEGGERGGPQLSAGGLMFRKDTLETAHPIVVIRTQAYGEMEFEGSWSESHERSVFDAPSSNRVVVQLCERNEESTAKGNHSMINDMGGSVKGAVSEQRSAADTGALSTGVEVASLLKHPSVGITADEARGRQKARNASWGYDRIDVPCATLVLRRVK</sequence>
<organism evidence="1 2">
    <name type="scientific">Trypanosoma rangeli SC58</name>
    <dbReference type="NCBI Taxonomy" id="429131"/>
    <lineage>
        <taxon>Eukaryota</taxon>
        <taxon>Discoba</taxon>
        <taxon>Euglenozoa</taxon>
        <taxon>Kinetoplastea</taxon>
        <taxon>Metakinetoplastina</taxon>
        <taxon>Trypanosomatida</taxon>
        <taxon>Trypanosomatidae</taxon>
        <taxon>Trypanosoma</taxon>
        <taxon>Herpetosoma</taxon>
    </lineage>
</organism>
<keyword evidence="2" id="KW-1185">Reference proteome</keyword>